<gene>
    <name evidence="2" type="ORF">D915_010065</name>
</gene>
<feature type="compositionally biased region" description="Polar residues" evidence="1">
    <location>
        <begin position="776"/>
        <end position="788"/>
    </location>
</feature>
<proteinExistence type="predicted"/>
<dbReference type="AlphaFoldDB" id="A0A4E0QY05"/>
<evidence type="ECO:0000256" key="1">
    <source>
        <dbReference type="SAM" id="MobiDB-lite"/>
    </source>
</evidence>
<organism evidence="2 3">
    <name type="scientific">Fasciola hepatica</name>
    <name type="common">Liver fluke</name>
    <dbReference type="NCBI Taxonomy" id="6192"/>
    <lineage>
        <taxon>Eukaryota</taxon>
        <taxon>Metazoa</taxon>
        <taxon>Spiralia</taxon>
        <taxon>Lophotrochozoa</taxon>
        <taxon>Platyhelminthes</taxon>
        <taxon>Trematoda</taxon>
        <taxon>Digenea</taxon>
        <taxon>Plagiorchiida</taxon>
        <taxon>Echinostomata</taxon>
        <taxon>Echinostomatoidea</taxon>
        <taxon>Fasciolidae</taxon>
        <taxon>Fasciola</taxon>
    </lineage>
</organism>
<protein>
    <submittedName>
        <fullName evidence="2">Uncharacterized protein</fullName>
    </submittedName>
</protein>
<evidence type="ECO:0000313" key="3">
    <source>
        <dbReference type="Proteomes" id="UP000230066"/>
    </source>
</evidence>
<feature type="compositionally biased region" description="Basic and acidic residues" evidence="1">
    <location>
        <begin position="728"/>
        <end position="759"/>
    </location>
</feature>
<accession>A0A4E0QY05</accession>
<feature type="compositionally biased region" description="Basic and acidic residues" evidence="1">
    <location>
        <begin position="644"/>
        <end position="671"/>
    </location>
</feature>
<comment type="caution">
    <text evidence="2">The sequence shown here is derived from an EMBL/GenBank/DDBJ whole genome shotgun (WGS) entry which is preliminary data.</text>
</comment>
<feature type="compositionally biased region" description="Basic and acidic residues" evidence="1">
    <location>
        <begin position="869"/>
        <end position="900"/>
    </location>
</feature>
<feature type="compositionally biased region" description="Polar residues" evidence="1">
    <location>
        <begin position="917"/>
        <end position="929"/>
    </location>
</feature>
<feature type="compositionally biased region" description="Basic and acidic residues" evidence="1">
    <location>
        <begin position="795"/>
        <end position="804"/>
    </location>
</feature>
<dbReference type="EMBL" id="JXXN02006869">
    <property type="protein sequence ID" value="THD19264.1"/>
    <property type="molecule type" value="Genomic_DNA"/>
</dbReference>
<feature type="region of interest" description="Disordered" evidence="1">
    <location>
        <begin position="644"/>
        <end position="682"/>
    </location>
</feature>
<sequence>MKRFRDRRRRLTRRRKAVSNAQNIAHHMIGSSQCIYHPIKIPTIELPKRWEVCIWVCITYVQSFSLSIKNVNNLQEIQFPFIDTTALSSQLRGLMRKKTTTRRTKERRNRIYGAGPSRFTRFGFHSHTPEKACVRATRLRCGDLRAELPVHKRWSVLGRMTVISDMSRSSSDQLEHSEPIGLFQDIEVKKRAILWKFCRSDKDNATSDVKWYVNQMRVDVGKESSEESLENLNILNAGSCQSAVQSPKKRKECPQEPLTTDVFYRRAGILIEAPVRPFPPHPPRLSEESSNTLNVTSHIFPDSLRNADEHSYFFRSTEPLKLYSIEKQDMDDKFQYLSSTVTVTRSLPETLWKHDVENPDDNATSLKLLENGTKSVRSSTLPSKGLPSQATVILPPVAGEKHVFKNTEKLPFKQMKPLSHPIIYGPAEVDTIRLQQNTDKNESTTSLLRAINMSLKDFTKFPISFGDLAKRNSLQMSSLEPIRFLHGAGQTKHPKIETEKASFLSLNAESSQTHSAYKTLNLRSAAEDNVDLGGNYLKTNLKTTTEEGSSSSEINMETRWQALQKILTDPENRDISSKRRETWEKIQSIHVPRTNKSLPMKLTIPEIEKIAFPEKITKHHADSRYGKKEFVGQDNLETNKTYTRKKEVHTEDNIKKEGNRPPESERSKRTITDTQTPVSGVKITVYPETNKPYTLMNKDYKKSTDPTRRRTKDHSMATGSEASVGFDGKTRKLDEPKTQSDQPDHKVREQKRDRSRMTDKPSLSAVDKNGPDDGISNPSMNIPQSGSGSPMLVKIIHENADGKMEQPTLSQTSSVKPMEDGEKRELSMEATKPNTLVDTDYKKSTDPTRRRTKDHSMATGSEASVGFDGKTRKLDEPKTQSDQPDNKVREQKRDRARMTDKPSLSAVDKNGPDDGISNPSMNIPQSGSGSPMLVKIIHENADGKMEQPTLSQTSHELSSPTLDFQIQIVGYSWRDLKYHHQVHSYPQLINLVYLSFVLCHVSVL</sequence>
<feature type="compositionally biased region" description="Basic and acidic residues" evidence="1">
    <location>
        <begin position="817"/>
        <end position="827"/>
    </location>
</feature>
<feature type="compositionally biased region" description="Basic and acidic residues" evidence="1">
    <location>
        <begin position="698"/>
        <end position="708"/>
    </location>
</feature>
<reference evidence="2" key="1">
    <citation type="submission" date="2019-03" db="EMBL/GenBank/DDBJ databases">
        <title>Improved annotation for the trematode Fasciola hepatica.</title>
        <authorList>
            <person name="Choi Y.-J."/>
            <person name="Martin J."/>
            <person name="Mitreva M."/>
        </authorList>
    </citation>
    <scope>NUCLEOTIDE SEQUENCE [LARGE SCALE GENOMIC DNA]</scope>
</reference>
<keyword evidence="3" id="KW-1185">Reference proteome</keyword>
<feature type="region of interest" description="Disordered" evidence="1">
    <location>
        <begin position="694"/>
        <end position="931"/>
    </location>
</feature>
<evidence type="ECO:0000313" key="2">
    <source>
        <dbReference type="EMBL" id="THD19264.1"/>
    </source>
</evidence>
<name>A0A4E0QY05_FASHE</name>
<feature type="compositionally biased region" description="Basic and acidic residues" evidence="1">
    <location>
        <begin position="839"/>
        <end position="849"/>
    </location>
</feature>
<dbReference type="Proteomes" id="UP000230066">
    <property type="component" value="Unassembled WGS sequence"/>
</dbReference>